<organism evidence="1 2">
    <name type="scientific">Ephemerocybe angulata</name>
    <dbReference type="NCBI Taxonomy" id="980116"/>
    <lineage>
        <taxon>Eukaryota</taxon>
        <taxon>Fungi</taxon>
        <taxon>Dikarya</taxon>
        <taxon>Basidiomycota</taxon>
        <taxon>Agaricomycotina</taxon>
        <taxon>Agaricomycetes</taxon>
        <taxon>Agaricomycetidae</taxon>
        <taxon>Agaricales</taxon>
        <taxon>Agaricineae</taxon>
        <taxon>Psathyrellaceae</taxon>
        <taxon>Ephemerocybe</taxon>
    </lineage>
</organism>
<name>A0A8H6M1H0_9AGAR</name>
<keyword evidence="2" id="KW-1185">Reference proteome</keyword>
<proteinExistence type="predicted"/>
<dbReference type="EMBL" id="JACGCI010000068">
    <property type="protein sequence ID" value="KAF6748806.1"/>
    <property type="molecule type" value="Genomic_DNA"/>
</dbReference>
<gene>
    <name evidence="1" type="ORF">DFP72DRAFT_554022</name>
</gene>
<protein>
    <submittedName>
        <fullName evidence="1">Uncharacterized protein</fullName>
    </submittedName>
</protein>
<evidence type="ECO:0000313" key="1">
    <source>
        <dbReference type="EMBL" id="KAF6748806.1"/>
    </source>
</evidence>
<sequence>MSSTTSPVPLTLVTNMVNFVGCGQGDNEPCPPWRLILLPGTPEDNILKLITITSTRQGFLNPTLYRTIAVAPDTDDEGAKSSESSTPGIDVIRVGMADFNILRTQASLGETVISSSSGHEDQLSIEAMLSKIHCDEEWEAVQKRLLYIDESTIGVSEVFAVISRILEALPTEESERKLPAPDLVKAVTGAVGDVVESLNTHQERNIVARAQAVPTQQIIAAPLESAVGVTAQA</sequence>
<comment type="caution">
    <text evidence="1">The sequence shown here is derived from an EMBL/GenBank/DDBJ whole genome shotgun (WGS) entry which is preliminary data.</text>
</comment>
<evidence type="ECO:0000313" key="2">
    <source>
        <dbReference type="Proteomes" id="UP000521943"/>
    </source>
</evidence>
<dbReference type="AlphaFoldDB" id="A0A8H6M1H0"/>
<dbReference type="Proteomes" id="UP000521943">
    <property type="component" value="Unassembled WGS sequence"/>
</dbReference>
<accession>A0A8H6M1H0</accession>
<reference evidence="1 2" key="1">
    <citation type="submission" date="2020-07" db="EMBL/GenBank/DDBJ databases">
        <title>Comparative genomics of pyrophilous fungi reveals a link between fire events and developmental genes.</title>
        <authorList>
            <consortium name="DOE Joint Genome Institute"/>
            <person name="Steindorff A.S."/>
            <person name="Carver A."/>
            <person name="Calhoun S."/>
            <person name="Stillman K."/>
            <person name="Liu H."/>
            <person name="Lipzen A."/>
            <person name="Pangilinan J."/>
            <person name="Labutti K."/>
            <person name="Bruns T.D."/>
            <person name="Grigoriev I.V."/>
        </authorList>
    </citation>
    <scope>NUCLEOTIDE SEQUENCE [LARGE SCALE GENOMIC DNA]</scope>
    <source>
        <strain evidence="1 2">CBS 144469</strain>
    </source>
</reference>